<accession>A0A812YIQ6</accession>
<keyword evidence="2" id="KW-1133">Transmembrane helix</keyword>
<evidence type="ECO:0000256" key="2">
    <source>
        <dbReference type="SAM" id="Phobius"/>
    </source>
</evidence>
<feature type="region of interest" description="Disordered" evidence="1">
    <location>
        <begin position="343"/>
        <end position="362"/>
    </location>
</feature>
<reference evidence="3" key="1">
    <citation type="submission" date="2021-02" db="EMBL/GenBank/DDBJ databases">
        <authorList>
            <person name="Dougan E. K."/>
            <person name="Rhodes N."/>
            <person name="Thang M."/>
            <person name="Chan C."/>
        </authorList>
    </citation>
    <scope>NUCLEOTIDE SEQUENCE</scope>
</reference>
<comment type="caution">
    <text evidence="3">The sequence shown here is derived from an EMBL/GenBank/DDBJ whole genome shotgun (WGS) entry which is preliminary data.</text>
</comment>
<dbReference type="AlphaFoldDB" id="A0A812YIQ6"/>
<feature type="transmembrane region" description="Helical" evidence="2">
    <location>
        <begin position="64"/>
        <end position="83"/>
    </location>
</feature>
<sequence>MLRGLSFSSQEPDALPKAHHDRVQEELWKIRARIYKNAVSLFVHPVGFLVIAFMYDFFSDFCFAGLFRLVCICGVYVTHTAVLKGVIILSRRNLTIFYIVYNASFVLFLLGGVLESRASDSRAMTMQVFNDGSRLVMTVIFMHARTTFPAQLAMSAGNTDHHTDAMKYAVGQFVSAVGMCAVSAILEFWVISHASALLDAESMVGSFRRMLRGVCDGEVLLTENMSICEDTECLKHLLMSPTGFKGCNFEQLLMPDERKRFTKFIEQSTQETLKPEQNKTTPHCLRVSLQGTNGIRVGVDLWHVPMPDLFGKEGPHHLVALREDWETRLQPDAPVQVQKNLPEMSESPKASQAQSESGFMSQSTYNSLTQNYPELVDMTLLVDGGSHWLDVEQAHLRFVKQPSDPDAHMPSLRRLVRPTDWESVRSQLGAFMRQTSDASEERGSFHMKLRMMDNSKRTVVAHDVEVSAFYPPCPEEGDPGEIDMKICLQFSNFAFDDAKKKKTQPSLAGITEFDLNDSVE</sequence>
<evidence type="ECO:0000313" key="3">
    <source>
        <dbReference type="EMBL" id="CAE7772810.1"/>
    </source>
</evidence>
<keyword evidence="2" id="KW-0812">Transmembrane</keyword>
<keyword evidence="4" id="KW-1185">Reference proteome</keyword>
<protein>
    <submittedName>
        <fullName evidence="3">Uncharacterized protein</fullName>
    </submittedName>
</protein>
<dbReference type="OrthoDB" id="427793at2759"/>
<evidence type="ECO:0000313" key="4">
    <source>
        <dbReference type="Proteomes" id="UP000649617"/>
    </source>
</evidence>
<feature type="transmembrane region" description="Helical" evidence="2">
    <location>
        <begin position="38"/>
        <end position="58"/>
    </location>
</feature>
<keyword evidence="2" id="KW-0472">Membrane</keyword>
<evidence type="ECO:0000256" key="1">
    <source>
        <dbReference type="SAM" id="MobiDB-lite"/>
    </source>
</evidence>
<dbReference type="Proteomes" id="UP000649617">
    <property type="component" value="Unassembled WGS sequence"/>
</dbReference>
<feature type="compositionally biased region" description="Polar residues" evidence="1">
    <location>
        <begin position="348"/>
        <end position="362"/>
    </location>
</feature>
<name>A0A812YIQ6_SYMPI</name>
<gene>
    <name evidence="3" type="ORF">SPIL2461_LOCUS22796</name>
</gene>
<dbReference type="EMBL" id="CAJNIZ010047653">
    <property type="protein sequence ID" value="CAE7772810.1"/>
    <property type="molecule type" value="Genomic_DNA"/>
</dbReference>
<feature type="transmembrane region" description="Helical" evidence="2">
    <location>
        <begin position="95"/>
        <end position="114"/>
    </location>
</feature>
<organism evidence="3 4">
    <name type="scientific">Symbiodinium pilosum</name>
    <name type="common">Dinoflagellate</name>
    <dbReference type="NCBI Taxonomy" id="2952"/>
    <lineage>
        <taxon>Eukaryota</taxon>
        <taxon>Sar</taxon>
        <taxon>Alveolata</taxon>
        <taxon>Dinophyceae</taxon>
        <taxon>Suessiales</taxon>
        <taxon>Symbiodiniaceae</taxon>
        <taxon>Symbiodinium</taxon>
    </lineage>
</organism>
<proteinExistence type="predicted"/>